<feature type="binding site" evidence="7">
    <location>
        <position position="33"/>
    </location>
    <ligand>
        <name>L-tyrosine</name>
        <dbReference type="ChEBI" id="CHEBI:58315"/>
    </ligand>
</feature>
<dbReference type="InterPro" id="IPR036986">
    <property type="entry name" value="S4_RNA-bd_sf"/>
</dbReference>
<comment type="function">
    <text evidence="7">Catalyzes the attachment of tyrosine to tRNA(Tyr) in a two-step reaction: tyrosine is first activated by ATP to form Tyr-AMP and then transferred to the acceptor end of tRNA(Tyr).</text>
</comment>
<name>C6V4K6_NEORI</name>
<evidence type="ECO:0000256" key="2">
    <source>
        <dbReference type="ARBA" id="ARBA00022741"/>
    </source>
</evidence>
<sequence length="391" mass="44261">MLKIIEERGYFLQCTDREALERRLHSGEKLVFYLGFDCTASAIHLGHLVPLMLMRLVKSYGHEVIILLGGGTTLIGDPSGKDKSRKILSREEINKNIGTISKIVKRIIGNVRFVNNADWLEDIRYIDFLRNVGRHFSINRMLTFDSVKSRLDRESHLSFLEFNYMILQAYDFVELNRLYNCNVQIGGGDQWGNIVNGVELGRKLRNTQMFGLTVPLITTASGKKMGKTEAGAVWLDADLYSPHDYWQYFRNTEDSDVERFLRLFTELPIDKIKTLSACDDAQINESKKVLATEATRICHGNAIAEEVSASIIKAFEENDPSQLPEIAIPRGSDIIDVVIRIEAASSRTQAKRLIESGAVKIDKKKILTHSIDLPEQFVVSVGKKQRNIIVT</sequence>
<accession>C6V4K6</accession>
<organism evidence="10 11">
    <name type="scientific">Neorickettsia risticii (strain Illinois)</name>
    <dbReference type="NCBI Taxonomy" id="434131"/>
    <lineage>
        <taxon>Bacteria</taxon>
        <taxon>Pseudomonadati</taxon>
        <taxon>Pseudomonadota</taxon>
        <taxon>Alphaproteobacteria</taxon>
        <taxon>Rickettsiales</taxon>
        <taxon>Anaplasmataceae</taxon>
        <taxon>Neorickettsia</taxon>
    </lineage>
</organism>
<feature type="binding site" evidence="7">
    <location>
        <position position="227"/>
    </location>
    <ligand>
        <name>ATP</name>
        <dbReference type="ChEBI" id="CHEBI:30616"/>
    </ligand>
</feature>
<dbReference type="SUPFAM" id="SSF52374">
    <property type="entry name" value="Nucleotidylyl transferase"/>
    <property type="match status" value="1"/>
</dbReference>
<gene>
    <name evidence="7 10" type="primary">tyrS</name>
    <name evidence="10" type="ordered locus">NRI_0336</name>
</gene>
<comment type="subcellular location">
    <subcellularLocation>
        <location evidence="7">Cytoplasm</location>
    </subcellularLocation>
</comment>
<dbReference type="STRING" id="434131.NRI_0336"/>
<dbReference type="FunFam" id="1.10.240.10:FF:000001">
    <property type="entry name" value="Tyrosine--tRNA ligase"/>
    <property type="match status" value="1"/>
</dbReference>
<keyword evidence="3 7" id="KW-0067">ATP-binding</keyword>
<dbReference type="HOGENOM" id="CLU_024003_0_3_5"/>
<feature type="short sequence motif" description="'KMSKS' region" evidence="7">
    <location>
        <begin position="224"/>
        <end position="228"/>
    </location>
</feature>
<evidence type="ECO:0000256" key="5">
    <source>
        <dbReference type="ARBA" id="ARBA00023146"/>
    </source>
</evidence>
<protein>
    <recommendedName>
        <fullName evidence="7">Tyrosine--tRNA ligase</fullName>
        <ecNumber evidence="7">6.1.1.1</ecNumber>
    </recommendedName>
    <alternativeName>
        <fullName evidence="7">Tyrosyl-tRNA synthetase</fullName>
        <shortName evidence="7">TyrRS</shortName>
    </alternativeName>
</protein>
<keyword evidence="4 7" id="KW-0648">Protein biosynthesis</keyword>
<feature type="short sequence motif" description="'HIGH' region" evidence="7">
    <location>
        <begin position="38"/>
        <end position="47"/>
    </location>
</feature>
<keyword evidence="1 7" id="KW-0436">Ligase</keyword>
<dbReference type="EC" id="6.1.1.1" evidence="7"/>
<evidence type="ECO:0000256" key="4">
    <source>
        <dbReference type="ARBA" id="ARBA00022917"/>
    </source>
</evidence>
<dbReference type="RefSeq" id="WP_015816223.1">
    <property type="nucleotide sequence ID" value="NC_013009.1"/>
</dbReference>
<keyword evidence="2 7" id="KW-0547">Nucleotide-binding</keyword>
<dbReference type="Proteomes" id="UP000001627">
    <property type="component" value="Chromosome"/>
</dbReference>
<dbReference type="InterPro" id="IPR024088">
    <property type="entry name" value="Tyr-tRNA-ligase_bac-type"/>
</dbReference>
<keyword evidence="11" id="KW-1185">Reference proteome</keyword>
<dbReference type="Pfam" id="PF01479">
    <property type="entry name" value="S4"/>
    <property type="match status" value="1"/>
</dbReference>
<evidence type="ECO:0000259" key="9">
    <source>
        <dbReference type="SMART" id="SM00363"/>
    </source>
</evidence>
<dbReference type="GO" id="GO:0005524">
    <property type="term" value="F:ATP binding"/>
    <property type="evidence" value="ECO:0007669"/>
    <property type="project" value="UniProtKB-UniRule"/>
</dbReference>
<dbReference type="Pfam" id="PF00579">
    <property type="entry name" value="tRNA-synt_1b"/>
    <property type="match status" value="1"/>
</dbReference>
<feature type="domain" description="RNA-binding S4" evidence="9">
    <location>
        <begin position="333"/>
        <end position="389"/>
    </location>
</feature>
<evidence type="ECO:0000256" key="7">
    <source>
        <dbReference type="HAMAP-Rule" id="MF_02006"/>
    </source>
</evidence>
<dbReference type="GO" id="GO:0003723">
    <property type="term" value="F:RNA binding"/>
    <property type="evidence" value="ECO:0007669"/>
    <property type="project" value="UniProtKB-KW"/>
</dbReference>
<dbReference type="HAMAP" id="MF_02006">
    <property type="entry name" value="Tyr_tRNA_synth_type1"/>
    <property type="match status" value="1"/>
</dbReference>
<dbReference type="eggNOG" id="COG0162">
    <property type="taxonomic scope" value="Bacteria"/>
</dbReference>
<dbReference type="NCBIfam" id="TIGR00234">
    <property type="entry name" value="tyrS"/>
    <property type="match status" value="1"/>
</dbReference>
<dbReference type="PANTHER" id="PTHR11766">
    <property type="entry name" value="TYROSYL-TRNA SYNTHETASE"/>
    <property type="match status" value="1"/>
</dbReference>
<dbReference type="InterPro" id="IPR002307">
    <property type="entry name" value="Tyr-tRNA-ligase"/>
</dbReference>
<feature type="binding site" evidence="7">
    <location>
        <position position="168"/>
    </location>
    <ligand>
        <name>L-tyrosine</name>
        <dbReference type="ChEBI" id="CHEBI:58315"/>
    </ligand>
</feature>
<dbReference type="AlphaFoldDB" id="C6V4K6"/>
<dbReference type="PROSITE" id="PS50889">
    <property type="entry name" value="S4"/>
    <property type="match status" value="1"/>
</dbReference>
<dbReference type="CDD" id="cd00805">
    <property type="entry name" value="TyrRS_core"/>
    <property type="match status" value="1"/>
</dbReference>
<dbReference type="GO" id="GO:0005829">
    <property type="term" value="C:cytosol"/>
    <property type="evidence" value="ECO:0007669"/>
    <property type="project" value="TreeGrafter"/>
</dbReference>
<comment type="catalytic activity">
    <reaction evidence="6 7">
        <text>tRNA(Tyr) + L-tyrosine + ATP = L-tyrosyl-tRNA(Tyr) + AMP + diphosphate + H(+)</text>
        <dbReference type="Rhea" id="RHEA:10220"/>
        <dbReference type="Rhea" id="RHEA-COMP:9706"/>
        <dbReference type="Rhea" id="RHEA-COMP:9707"/>
        <dbReference type="ChEBI" id="CHEBI:15378"/>
        <dbReference type="ChEBI" id="CHEBI:30616"/>
        <dbReference type="ChEBI" id="CHEBI:33019"/>
        <dbReference type="ChEBI" id="CHEBI:58315"/>
        <dbReference type="ChEBI" id="CHEBI:78442"/>
        <dbReference type="ChEBI" id="CHEBI:78536"/>
        <dbReference type="ChEBI" id="CHEBI:456215"/>
        <dbReference type="EC" id="6.1.1.1"/>
    </reaction>
</comment>
<dbReference type="Gene3D" id="3.10.290.10">
    <property type="entry name" value="RNA-binding S4 domain"/>
    <property type="match status" value="1"/>
</dbReference>
<keyword evidence="8" id="KW-0694">RNA-binding</keyword>
<evidence type="ECO:0000256" key="6">
    <source>
        <dbReference type="ARBA" id="ARBA00048248"/>
    </source>
</evidence>
<dbReference type="SMART" id="SM00363">
    <property type="entry name" value="S4"/>
    <property type="match status" value="1"/>
</dbReference>
<dbReference type="Gene3D" id="3.40.50.620">
    <property type="entry name" value="HUPs"/>
    <property type="match status" value="1"/>
</dbReference>
<keyword evidence="5 7" id="KW-0030">Aminoacyl-tRNA synthetase</keyword>
<evidence type="ECO:0000256" key="8">
    <source>
        <dbReference type="PROSITE-ProRule" id="PRU00182"/>
    </source>
</evidence>
<evidence type="ECO:0000313" key="11">
    <source>
        <dbReference type="Proteomes" id="UP000001627"/>
    </source>
</evidence>
<evidence type="ECO:0000313" key="10">
    <source>
        <dbReference type="EMBL" id="ACT69334.1"/>
    </source>
</evidence>
<dbReference type="EMBL" id="CP001431">
    <property type="protein sequence ID" value="ACT69334.1"/>
    <property type="molecule type" value="Genomic_DNA"/>
</dbReference>
<reference evidence="10 11" key="1">
    <citation type="journal article" date="2009" name="Nucleic Acids Res.">
        <title>Analysis of complete genome sequence of Neorickettsia risticii: causative agent of Potomac horse fever.</title>
        <authorList>
            <person name="Lin M."/>
            <person name="Zhang C."/>
            <person name="Gibson K."/>
            <person name="Rikihisa Y."/>
        </authorList>
    </citation>
    <scope>NUCLEOTIDE SEQUENCE [LARGE SCALE GENOMIC DNA]</scope>
    <source>
        <strain evidence="10 11">Illinois</strain>
    </source>
</reference>
<dbReference type="InterPro" id="IPR002305">
    <property type="entry name" value="aa-tRNA-synth_Ic"/>
</dbReference>
<dbReference type="SUPFAM" id="SSF55174">
    <property type="entry name" value="Alpha-L RNA-binding motif"/>
    <property type="match status" value="1"/>
</dbReference>
<comment type="similarity">
    <text evidence="7">Belongs to the class-I aminoacyl-tRNA synthetase family. TyrS type 1 subfamily.</text>
</comment>
<dbReference type="CDD" id="cd00165">
    <property type="entry name" value="S4"/>
    <property type="match status" value="1"/>
</dbReference>
<dbReference type="PANTHER" id="PTHR11766:SF0">
    <property type="entry name" value="TYROSINE--TRNA LIGASE, MITOCHONDRIAL"/>
    <property type="match status" value="1"/>
</dbReference>
<dbReference type="OrthoDB" id="9804243at2"/>
<dbReference type="GO" id="GO:0006437">
    <property type="term" value="P:tyrosyl-tRNA aminoacylation"/>
    <property type="evidence" value="ECO:0007669"/>
    <property type="project" value="UniProtKB-UniRule"/>
</dbReference>
<feature type="binding site" evidence="7">
    <location>
        <position position="164"/>
    </location>
    <ligand>
        <name>L-tyrosine</name>
        <dbReference type="ChEBI" id="CHEBI:58315"/>
    </ligand>
</feature>
<dbReference type="InterPro" id="IPR002942">
    <property type="entry name" value="S4_RNA-bd"/>
</dbReference>
<keyword evidence="7" id="KW-0963">Cytoplasm</keyword>
<dbReference type="InterPro" id="IPR014729">
    <property type="entry name" value="Rossmann-like_a/b/a_fold"/>
</dbReference>
<proteinExistence type="inferred from homology"/>
<dbReference type="GO" id="GO:0004831">
    <property type="term" value="F:tyrosine-tRNA ligase activity"/>
    <property type="evidence" value="ECO:0007669"/>
    <property type="project" value="UniProtKB-UniRule"/>
</dbReference>
<dbReference type="KEGG" id="nri:NRI_0336"/>
<comment type="subunit">
    <text evidence="7">Homodimer.</text>
</comment>
<dbReference type="Gene3D" id="1.10.240.10">
    <property type="entry name" value="Tyrosyl-Transfer RNA Synthetase"/>
    <property type="match status" value="1"/>
</dbReference>
<evidence type="ECO:0000256" key="3">
    <source>
        <dbReference type="ARBA" id="ARBA00022840"/>
    </source>
</evidence>
<dbReference type="PRINTS" id="PR01040">
    <property type="entry name" value="TRNASYNTHTYR"/>
</dbReference>
<dbReference type="InterPro" id="IPR024107">
    <property type="entry name" value="Tyr-tRNA-ligase_bac_1"/>
</dbReference>
<evidence type="ECO:0000256" key="1">
    <source>
        <dbReference type="ARBA" id="ARBA00022598"/>
    </source>
</evidence>